<keyword evidence="1" id="KW-0812">Transmembrane</keyword>
<sequence length="168" mass="18044">MPAGPQIKTSERCRKMPRLLTATSLSAAAFLIFWGAMWLWAATSSLGGQGGQLAYDPLFYPRALIFLGLVLAAAVLIYGLWTGASDRSGQDTRSALMAMGLSAGFLLTLKPLGFFLSSAIFMAAFALTFGYRRPLILAATWVATAGFVWLAFTEGLRAPLPGWPAFLD</sequence>
<dbReference type="Pfam" id="PF07331">
    <property type="entry name" value="TctB"/>
    <property type="match status" value="1"/>
</dbReference>
<protein>
    <recommendedName>
        <fullName evidence="2">DUF1468 domain-containing protein</fullName>
    </recommendedName>
</protein>
<name>A0ABV3XU70_9RHOB</name>
<proteinExistence type="predicted"/>
<accession>A0ABV3XU70</accession>
<feature type="transmembrane region" description="Helical" evidence="1">
    <location>
        <begin position="135"/>
        <end position="152"/>
    </location>
</feature>
<feature type="transmembrane region" description="Helical" evidence="1">
    <location>
        <begin position="63"/>
        <end position="84"/>
    </location>
</feature>
<evidence type="ECO:0000313" key="4">
    <source>
        <dbReference type="Proteomes" id="UP001560019"/>
    </source>
</evidence>
<evidence type="ECO:0000256" key="1">
    <source>
        <dbReference type="SAM" id="Phobius"/>
    </source>
</evidence>
<feature type="domain" description="DUF1468" evidence="2">
    <location>
        <begin position="26"/>
        <end position="161"/>
    </location>
</feature>
<dbReference type="Proteomes" id="UP001560019">
    <property type="component" value="Unassembled WGS sequence"/>
</dbReference>
<reference evidence="3 4" key="1">
    <citation type="submission" date="2024-06" db="EMBL/GenBank/DDBJ databases">
        <title>Genome of Rhodovulum iodosum, a marine photoferrotroph.</title>
        <authorList>
            <person name="Bianchini G."/>
            <person name="Nikeleit V."/>
            <person name="Kappler A."/>
            <person name="Bryce C."/>
            <person name="Sanchez-Baracaldo P."/>
        </authorList>
    </citation>
    <scope>NUCLEOTIDE SEQUENCE [LARGE SCALE GENOMIC DNA]</scope>
    <source>
        <strain evidence="3 4">UT/N1</strain>
    </source>
</reference>
<evidence type="ECO:0000259" key="2">
    <source>
        <dbReference type="Pfam" id="PF07331"/>
    </source>
</evidence>
<feature type="transmembrane region" description="Helical" evidence="1">
    <location>
        <begin position="96"/>
        <end position="129"/>
    </location>
</feature>
<gene>
    <name evidence="3" type="ORF">Ga0609869_002077</name>
</gene>
<keyword evidence="1" id="KW-0472">Membrane</keyword>
<keyword evidence="1" id="KW-1133">Transmembrane helix</keyword>
<organism evidence="3 4">
    <name type="scientific">Rhodovulum iodosum</name>
    <dbReference type="NCBI Taxonomy" id="68291"/>
    <lineage>
        <taxon>Bacteria</taxon>
        <taxon>Pseudomonadati</taxon>
        <taxon>Pseudomonadota</taxon>
        <taxon>Alphaproteobacteria</taxon>
        <taxon>Rhodobacterales</taxon>
        <taxon>Paracoccaceae</taxon>
        <taxon>Rhodovulum</taxon>
    </lineage>
</organism>
<comment type="caution">
    <text evidence="3">The sequence shown here is derived from an EMBL/GenBank/DDBJ whole genome shotgun (WGS) entry which is preliminary data.</text>
</comment>
<evidence type="ECO:0000313" key="3">
    <source>
        <dbReference type="EMBL" id="MEX5728724.1"/>
    </source>
</evidence>
<keyword evidence="4" id="KW-1185">Reference proteome</keyword>
<feature type="transmembrane region" description="Helical" evidence="1">
    <location>
        <begin position="20"/>
        <end position="43"/>
    </location>
</feature>
<dbReference type="RefSeq" id="WP_170168846.1">
    <property type="nucleotide sequence ID" value="NZ_JBEHHI010000002.1"/>
</dbReference>
<dbReference type="EMBL" id="JBEHHI010000002">
    <property type="protein sequence ID" value="MEX5728724.1"/>
    <property type="molecule type" value="Genomic_DNA"/>
</dbReference>
<dbReference type="InterPro" id="IPR009936">
    <property type="entry name" value="DUF1468"/>
</dbReference>